<dbReference type="AlphaFoldDB" id="A0A517SYL9"/>
<dbReference type="RefSeq" id="WP_145275115.1">
    <property type="nucleotide sequence ID" value="NZ_CP036272.1"/>
</dbReference>
<accession>A0A517SYL9</accession>
<keyword evidence="1" id="KW-0175">Coiled coil</keyword>
<reference evidence="2 3" key="1">
    <citation type="submission" date="2019-02" db="EMBL/GenBank/DDBJ databases">
        <title>Deep-cultivation of Planctomycetes and their phenomic and genomic characterization uncovers novel biology.</title>
        <authorList>
            <person name="Wiegand S."/>
            <person name="Jogler M."/>
            <person name="Boedeker C."/>
            <person name="Pinto D."/>
            <person name="Vollmers J."/>
            <person name="Rivas-Marin E."/>
            <person name="Kohn T."/>
            <person name="Peeters S.H."/>
            <person name="Heuer A."/>
            <person name="Rast P."/>
            <person name="Oberbeckmann S."/>
            <person name="Bunk B."/>
            <person name="Jeske O."/>
            <person name="Meyerdierks A."/>
            <person name="Storesund J.E."/>
            <person name="Kallscheuer N."/>
            <person name="Luecker S."/>
            <person name="Lage O.M."/>
            <person name="Pohl T."/>
            <person name="Merkel B.J."/>
            <person name="Hornburger P."/>
            <person name="Mueller R.-W."/>
            <person name="Bruemmer F."/>
            <person name="Labrenz M."/>
            <person name="Spormann A.M."/>
            <person name="Op den Camp H."/>
            <person name="Overmann J."/>
            <person name="Amann R."/>
            <person name="Jetten M.S.M."/>
            <person name="Mascher T."/>
            <person name="Medema M.H."/>
            <person name="Devos D.P."/>
            <person name="Kaster A.-K."/>
            <person name="Ovreas L."/>
            <person name="Rohde M."/>
            <person name="Galperin M.Y."/>
            <person name="Jogler C."/>
        </authorList>
    </citation>
    <scope>NUCLEOTIDE SEQUENCE [LARGE SCALE GENOMIC DNA]</scope>
    <source>
        <strain evidence="2 3">SV_7m_r</strain>
    </source>
</reference>
<dbReference type="Proteomes" id="UP000315003">
    <property type="component" value="Chromosome"/>
</dbReference>
<feature type="coiled-coil region" evidence="1">
    <location>
        <begin position="50"/>
        <end position="77"/>
    </location>
</feature>
<protein>
    <recommendedName>
        <fullName evidence="4">PD-(D/E)XK nuclease family transposase</fullName>
    </recommendedName>
</protein>
<evidence type="ECO:0008006" key="4">
    <source>
        <dbReference type="Google" id="ProtNLM"/>
    </source>
</evidence>
<name>A0A517SYL9_9BACT</name>
<evidence type="ECO:0000313" key="3">
    <source>
        <dbReference type="Proteomes" id="UP000315003"/>
    </source>
</evidence>
<sequence>MIADPVEAWAYFFRQADAMTTDEIQQRFNCPAFTEAAQVLDMTQRPQQHRSQYEQRLKAQRDERARMQYAVDQARLEGEALGEARAEARGRISILRKILGGEPESLDSLSLEQLTVIEKELQNQLRERGI</sequence>
<evidence type="ECO:0000256" key="1">
    <source>
        <dbReference type="SAM" id="Coils"/>
    </source>
</evidence>
<keyword evidence="3" id="KW-1185">Reference proteome</keyword>
<gene>
    <name evidence="2" type="ORF">SV7mr_37730</name>
</gene>
<evidence type="ECO:0000313" key="2">
    <source>
        <dbReference type="EMBL" id="QDT61239.1"/>
    </source>
</evidence>
<dbReference type="OrthoDB" id="291934at2"/>
<dbReference type="EMBL" id="CP036272">
    <property type="protein sequence ID" value="QDT61239.1"/>
    <property type="molecule type" value="Genomic_DNA"/>
</dbReference>
<proteinExistence type="predicted"/>
<organism evidence="2 3">
    <name type="scientific">Stieleria bergensis</name>
    <dbReference type="NCBI Taxonomy" id="2528025"/>
    <lineage>
        <taxon>Bacteria</taxon>
        <taxon>Pseudomonadati</taxon>
        <taxon>Planctomycetota</taxon>
        <taxon>Planctomycetia</taxon>
        <taxon>Pirellulales</taxon>
        <taxon>Pirellulaceae</taxon>
        <taxon>Stieleria</taxon>
    </lineage>
</organism>